<protein>
    <submittedName>
        <fullName evidence="2">Uncharacterized protein</fullName>
    </submittedName>
</protein>
<evidence type="ECO:0000256" key="1">
    <source>
        <dbReference type="SAM" id="MobiDB-lite"/>
    </source>
</evidence>
<feature type="region of interest" description="Disordered" evidence="1">
    <location>
        <begin position="52"/>
        <end position="71"/>
    </location>
</feature>
<dbReference type="AlphaFoldDB" id="A0A4D6M7C6"/>
<proteinExistence type="predicted"/>
<dbReference type="Proteomes" id="UP000501690">
    <property type="component" value="Linkage Group LG6"/>
</dbReference>
<gene>
    <name evidence="2" type="ORF">DEO72_LG6g1845</name>
</gene>
<sequence length="124" mass="14243">MPALEPITLVEKENEVDYQNNQHVDSVIHHSESFVHQNFTVAENLYHNDQHMDCGRENPENDAAKTHDRNENSQIVVEANLISKLWVDRVEEEESSSEFEDMEGDAASFQPDVSTKKPATKENY</sequence>
<organism evidence="2 3">
    <name type="scientific">Vigna unguiculata</name>
    <name type="common">Cowpea</name>
    <dbReference type="NCBI Taxonomy" id="3917"/>
    <lineage>
        <taxon>Eukaryota</taxon>
        <taxon>Viridiplantae</taxon>
        <taxon>Streptophyta</taxon>
        <taxon>Embryophyta</taxon>
        <taxon>Tracheophyta</taxon>
        <taxon>Spermatophyta</taxon>
        <taxon>Magnoliopsida</taxon>
        <taxon>eudicotyledons</taxon>
        <taxon>Gunneridae</taxon>
        <taxon>Pentapetalae</taxon>
        <taxon>rosids</taxon>
        <taxon>fabids</taxon>
        <taxon>Fabales</taxon>
        <taxon>Fabaceae</taxon>
        <taxon>Papilionoideae</taxon>
        <taxon>50 kb inversion clade</taxon>
        <taxon>NPAAA clade</taxon>
        <taxon>indigoferoid/millettioid clade</taxon>
        <taxon>Phaseoleae</taxon>
        <taxon>Vigna</taxon>
    </lineage>
</organism>
<name>A0A4D6M7C6_VIGUN</name>
<reference evidence="2 3" key="1">
    <citation type="submission" date="2019-04" db="EMBL/GenBank/DDBJ databases">
        <title>An improved genome assembly and genetic linkage map for asparagus bean, Vigna unguiculata ssp. sesquipedialis.</title>
        <authorList>
            <person name="Xia Q."/>
            <person name="Zhang R."/>
            <person name="Dong Y."/>
        </authorList>
    </citation>
    <scope>NUCLEOTIDE SEQUENCE [LARGE SCALE GENOMIC DNA]</scope>
    <source>
        <tissue evidence="2">Leaf</tissue>
    </source>
</reference>
<evidence type="ECO:0000313" key="2">
    <source>
        <dbReference type="EMBL" id="QCD97135.1"/>
    </source>
</evidence>
<feature type="region of interest" description="Disordered" evidence="1">
    <location>
        <begin position="90"/>
        <end position="124"/>
    </location>
</feature>
<accession>A0A4D6M7C6</accession>
<evidence type="ECO:0000313" key="3">
    <source>
        <dbReference type="Proteomes" id="UP000501690"/>
    </source>
</evidence>
<feature type="compositionally biased region" description="Acidic residues" evidence="1">
    <location>
        <begin position="90"/>
        <end position="104"/>
    </location>
</feature>
<dbReference type="EMBL" id="CP039350">
    <property type="protein sequence ID" value="QCD97135.1"/>
    <property type="molecule type" value="Genomic_DNA"/>
</dbReference>
<keyword evidence="3" id="KW-1185">Reference proteome</keyword>